<sequence length="403" mass="45182">MLYLRHFRFPFPIMLSVSEQLDLLKRGTVTIHSEKELAAKLAKGKPLRIKLGVDPTSPDIHLGHAVALRKLRQFQDLGHQIVLIIGDFTAMIGDPSGRSTTRPPLTYDEVLANAKTYTDQAFLVLDKEKTEVVFNGSWFKEMPFMEVIKLNARVTLQQMLQREDFKNRVANGTEVRLHELQYPIMQGWDSVVVRSDVEIGGSDQLFNILVGRDLQKEEGMEPQVCMTLPLLEGLDGVKKMSKSLGNYVGLTDAPKEMFGKLMSIPDELMAKYYLLVLGEELDATMHPMEAKKALAGKCVAVYHSEAAAQECRDDWDLRFSKKDLANVELPHLTLSDRKDVLGVVQHAYQSVFNQPVSGGEVRRLIQGGSIQLNGEKLSDPKAEPAWESGAVLKLDKKRSVRLA</sequence>
<dbReference type="Gene3D" id="3.10.290.10">
    <property type="entry name" value="RNA-binding S4 domain"/>
    <property type="match status" value="1"/>
</dbReference>
<proteinExistence type="inferred from homology"/>
<dbReference type="InterPro" id="IPR024108">
    <property type="entry name" value="Tyr-tRNA-ligase_bac_2"/>
</dbReference>
<evidence type="ECO:0000256" key="6">
    <source>
        <dbReference type="ARBA" id="ARBA00022884"/>
    </source>
</evidence>
<dbReference type="InterPro" id="IPR001412">
    <property type="entry name" value="aa-tRNA-synth_I_CS"/>
</dbReference>
<dbReference type="PROSITE" id="PS50889">
    <property type="entry name" value="S4"/>
    <property type="match status" value="1"/>
</dbReference>
<dbReference type="CDD" id="cd00805">
    <property type="entry name" value="TyrRS_core"/>
    <property type="match status" value="1"/>
</dbReference>
<dbReference type="Gene3D" id="1.10.240.10">
    <property type="entry name" value="Tyrosyl-Transfer RNA Synthetase"/>
    <property type="match status" value="1"/>
</dbReference>
<evidence type="ECO:0000256" key="11">
    <source>
        <dbReference type="PROSITE-ProRule" id="PRU00182"/>
    </source>
</evidence>
<dbReference type="Gene3D" id="3.40.50.620">
    <property type="entry name" value="HUPs"/>
    <property type="match status" value="1"/>
</dbReference>
<evidence type="ECO:0000256" key="3">
    <source>
        <dbReference type="ARBA" id="ARBA00022598"/>
    </source>
</evidence>
<dbReference type="PROSITE" id="PS00178">
    <property type="entry name" value="AA_TRNA_LIGASE_I"/>
    <property type="match status" value="1"/>
</dbReference>
<reference evidence="12 13" key="1">
    <citation type="submission" date="2019-03" db="EMBL/GenBank/DDBJ databases">
        <title>Genomic Encyclopedia of Archaeal and Bacterial Type Strains, Phase II (KMG-II): from individual species to whole genera.</title>
        <authorList>
            <person name="Goeker M."/>
        </authorList>
    </citation>
    <scope>NUCLEOTIDE SEQUENCE [LARGE SCALE GENOMIC DNA]</scope>
    <source>
        <strain evidence="12 13">ATCC 25309</strain>
    </source>
</reference>
<comment type="subunit">
    <text evidence="1 10">Homodimer.</text>
</comment>
<dbReference type="SUPFAM" id="SSF55174">
    <property type="entry name" value="Alpha-L RNA-binding motif"/>
    <property type="match status" value="1"/>
</dbReference>
<evidence type="ECO:0000256" key="10">
    <source>
        <dbReference type="HAMAP-Rule" id="MF_02007"/>
    </source>
</evidence>
<dbReference type="SUPFAM" id="SSF52374">
    <property type="entry name" value="Nucleotidylyl transferase"/>
    <property type="match status" value="1"/>
</dbReference>
<comment type="subcellular location">
    <subcellularLocation>
        <location evidence="10">Cytoplasm</location>
    </subcellularLocation>
</comment>
<keyword evidence="13" id="KW-1185">Reference proteome</keyword>
<dbReference type="InterPro" id="IPR002305">
    <property type="entry name" value="aa-tRNA-synth_Ic"/>
</dbReference>
<gene>
    <name evidence="10" type="primary">tyrS</name>
    <name evidence="12" type="ORF">EI77_01954</name>
</gene>
<dbReference type="AlphaFoldDB" id="A0A4R7S077"/>
<dbReference type="EMBL" id="SOCA01000003">
    <property type="protein sequence ID" value="TDU70836.1"/>
    <property type="molecule type" value="Genomic_DNA"/>
</dbReference>
<evidence type="ECO:0000256" key="5">
    <source>
        <dbReference type="ARBA" id="ARBA00022840"/>
    </source>
</evidence>
<dbReference type="Proteomes" id="UP000295662">
    <property type="component" value="Unassembled WGS sequence"/>
</dbReference>
<dbReference type="InterPro" id="IPR024088">
    <property type="entry name" value="Tyr-tRNA-ligase_bac-type"/>
</dbReference>
<keyword evidence="7 10" id="KW-0648">Protein biosynthesis</keyword>
<evidence type="ECO:0000256" key="7">
    <source>
        <dbReference type="ARBA" id="ARBA00022917"/>
    </source>
</evidence>
<organism evidence="12 13">
    <name type="scientific">Prosthecobacter fusiformis</name>
    <dbReference type="NCBI Taxonomy" id="48464"/>
    <lineage>
        <taxon>Bacteria</taxon>
        <taxon>Pseudomonadati</taxon>
        <taxon>Verrucomicrobiota</taxon>
        <taxon>Verrucomicrobiia</taxon>
        <taxon>Verrucomicrobiales</taxon>
        <taxon>Verrucomicrobiaceae</taxon>
        <taxon>Prosthecobacter</taxon>
    </lineage>
</organism>
<dbReference type="PRINTS" id="PR01040">
    <property type="entry name" value="TRNASYNTHTYR"/>
</dbReference>
<dbReference type="GO" id="GO:0005829">
    <property type="term" value="C:cytosol"/>
    <property type="evidence" value="ECO:0007669"/>
    <property type="project" value="TreeGrafter"/>
</dbReference>
<evidence type="ECO:0000256" key="8">
    <source>
        <dbReference type="ARBA" id="ARBA00023146"/>
    </source>
</evidence>
<dbReference type="Pfam" id="PF00579">
    <property type="entry name" value="tRNA-synt_1b"/>
    <property type="match status" value="1"/>
</dbReference>
<comment type="catalytic activity">
    <reaction evidence="9 10">
        <text>tRNA(Tyr) + L-tyrosine + ATP = L-tyrosyl-tRNA(Tyr) + AMP + diphosphate + H(+)</text>
        <dbReference type="Rhea" id="RHEA:10220"/>
        <dbReference type="Rhea" id="RHEA-COMP:9706"/>
        <dbReference type="Rhea" id="RHEA-COMP:9707"/>
        <dbReference type="ChEBI" id="CHEBI:15378"/>
        <dbReference type="ChEBI" id="CHEBI:30616"/>
        <dbReference type="ChEBI" id="CHEBI:33019"/>
        <dbReference type="ChEBI" id="CHEBI:58315"/>
        <dbReference type="ChEBI" id="CHEBI:78442"/>
        <dbReference type="ChEBI" id="CHEBI:78536"/>
        <dbReference type="ChEBI" id="CHEBI:456215"/>
        <dbReference type="EC" id="6.1.1.1"/>
    </reaction>
</comment>
<dbReference type="InterPro" id="IPR002307">
    <property type="entry name" value="Tyr-tRNA-ligase"/>
</dbReference>
<dbReference type="InterPro" id="IPR014729">
    <property type="entry name" value="Rossmann-like_a/b/a_fold"/>
</dbReference>
<dbReference type="GO" id="GO:0004831">
    <property type="term" value="F:tyrosine-tRNA ligase activity"/>
    <property type="evidence" value="ECO:0007669"/>
    <property type="project" value="UniProtKB-UniRule"/>
</dbReference>
<dbReference type="EC" id="6.1.1.1" evidence="10"/>
<evidence type="ECO:0000256" key="1">
    <source>
        <dbReference type="ARBA" id="ARBA00011738"/>
    </source>
</evidence>
<evidence type="ECO:0000256" key="9">
    <source>
        <dbReference type="ARBA" id="ARBA00048248"/>
    </source>
</evidence>
<evidence type="ECO:0000313" key="13">
    <source>
        <dbReference type="Proteomes" id="UP000295662"/>
    </source>
</evidence>
<comment type="function">
    <text evidence="10">Catalyzes the attachment of tyrosine to tRNA(Tyr) in a two-step reaction: tyrosine is first activated by ATP to form Tyr-AMP and then transferred to the acceptor end of tRNA(Tyr).</text>
</comment>
<keyword evidence="5 10" id="KW-0067">ATP-binding</keyword>
<protein>
    <recommendedName>
        <fullName evidence="10">Tyrosine--tRNA ligase</fullName>
        <ecNumber evidence="10">6.1.1.1</ecNumber>
    </recommendedName>
    <alternativeName>
        <fullName evidence="10">Tyrosyl-tRNA synthetase</fullName>
        <shortName evidence="10">TyrRS</shortName>
    </alternativeName>
</protein>
<dbReference type="GO" id="GO:0005524">
    <property type="term" value="F:ATP binding"/>
    <property type="evidence" value="ECO:0007669"/>
    <property type="project" value="UniProtKB-UniRule"/>
</dbReference>
<feature type="short sequence motif" description="'KMSKS' region" evidence="10">
    <location>
        <begin position="239"/>
        <end position="243"/>
    </location>
</feature>
<keyword evidence="2 10" id="KW-0963">Cytoplasm</keyword>
<dbReference type="GO" id="GO:0003723">
    <property type="term" value="F:RNA binding"/>
    <property type="evidence" value="ECO:0007669"/>
    <property type="project" value="UniProtKB-KW"/>
</dbReference>
<name>A0A4R7S077_9BACT</name>
<dbReference type="NCBIfam" id="TIGR00234">
    <property type="entry name" value="tyrS"/>
    <property type="match status" value="1"/>
</dbReference>
<keyword evidence="6 11" id="KW-0694">RNA-binding</keyword>
<dbReference type="PANTHER" id="PTHR11766:SF1">
    <property type="entry name" value="TYROSINE--TRNA LIGASE"/>
    <property type="match status" value="1"/>
</dbReference>
<accession>A0A4R7S077</accession>
<comment type="similarity">
    <text evidence="10">Belongs to the class-I aminoacyl-tRNA synthetase family. TyrS type 2 subfamily.</text>
</comment>
<feature type="binding site" evidence="10">
    <location>
        <position position="242"/>
    </location>
    <ligand>
        <name>ATP</name>
        <dbReference type="ChEBI" id="CHEBI:30616"/>
    </ligand>
</feature>
<dbReference type="GO" id="GO:0006437">
    <property type="term" value="P:tyrosyl-tRNA aminoacylation"/>
    <property type="evidence" value="ECO:0007669"/>
    <property type="project" value="UniProtKB-UniRule"/>
</dbReference>
<evidence type="ECO:0000256" key="4">
    <source>
        <dbReference type="ARBA" id="ARBA00022741"/>
    </source>
</evidence>
<comment type="caution">
    <text evidence="12">The sequence shown here is derived from an EMBL/GenBank/DDBJ whole genome shotgun (WGS) entry which is preliminary data.</text>
</comment>
<dbReference type="PANTHER" id="PTHR11766">
    <property type="entry name" value="TYROSYL-TRNA SYNTHETASE"/>
    <property type="match status" value="1"/>
</dbReference>
<keyword evidence="8 10" id="KW-0030">Aminoacyl-tRNA synthetase</keyword>
<keyword evidence="3 10" id="KW-0436">Ligase</keyword>
<evidence type="ECO:0000313" key="12">
    <source>
        <dbReference type="EMBL" id="TDU70836.1"/>
    </source>
</evidence>
<keyword evidence="4 10" id="KW-0547">Nucleotide-binding</keyword>
<evidence type="ECO:0000256" key="2">
    <source>
        <dbReference type="ARBA" id="ARBA00022490"/>
    </source>
</evidence>
<dbReference type="FunFam" id="3.40.50.620:FF:000061">
    <property type="entry name" value="Tyrosine--tRNA ligase"/>
    <property type="match status" value="1"/>
</dbReference>
<feature type="short sequence motif" description="'HIGH' region" evidence="10">
    <location>
        <begin position="55"/>
        <end position="64"/>
    </location>
</feature>
<dbReference type="HAMAP" id="MF_02007">
    <property type="entry name" value="Tyr_tRNA_synth_type2"/>
    <property type="match status" value="1"/>
</dbReference>
<dbReference type="InterPro" id="IPR036986">
    <property type="entry name" value="S4_RNA-bd_sf"/>
</dbReference>